<protein>
    <submittedName>
        <fullName evidence="2">Uncharacterized protein</fullName>
    </submittedName>
</protein>
<evidence type="ECO:0000256" key="1">
    <source>
        <dbReference type="SAM" id="MobiDB-lite"/>
    </source>
</evidence>
<name>A0A218Z6R8_9HELO</name>
<feature type="compositionally biased region" description="Low complexity" evidence="1">
    <location>
        <begin position="178"/>
        <end position="197"/>
    </location>
</feature>
<comment type="caution">
    <text evidence="2">The sequence shown here is derived from an EMBL/GenBank/DDBJ whole genome shotgun (WGS) entry which is preliminary data.</text>
</comment>
<dbReference type="InParanoid" id="A0A218Z6R8"/>
<proteinExistence type="predicted"/>
<reference evidence="2 3" key="1">
    <citation type="submission" date="2017-04" db="EMBL/GenBank/DDBJ databases">
        <title>Draft genome sequence of Marssonina coronaria NL1: causal agent of apple blotch.</title>
        <authorList>
            <person name="Cheng Q."/>
        </authorList>
    </citation>
    <scope>NUCLEOTIDE SEQUENCE [LARGE SCALE GENOMIC DNA]</scope>
    <source>
        <strain evidence="2 3">NL1</strain>
    </source>
</reference>
<organism evidence="2 3">
    <name type="scientific">Diplocarpon coronariae</name>
    <dbReference type="NCBI Taxonomy" id="2795749"/>
    <lineage>
        <taxon>Eukaryota</taxon>
        <taxon>Fungi</taxon>
        <taxon>Dikarya</taxon>
        <taxon>Ascomycota</taxon>
        <taxon>Pezizomycotina</taxon>
        <taxon>Leotiomycetes</taxon>
        <taxon>Helotiales</taxon>
        <taxon>Drepanopezizaceae</taxon>
        <taxon>Diplocarpon</taxon>
    </lineage>
</organism>
<feature type="compositionally biased region" description="Basic and acidic residues" evidence="1">
    <location>
        <begin position="211"/>
        <end position="227"/>
    </location>
</feature>
<dbReference type="Proteomes" id="UP000242519">
    <property type="component" value="Unassembled WGS sequence"/>
</dbReference>
<feature type="compositionally biased region" description="Low complexity" evidence="1">
    <location>
        <begin position="27"/>
        <end position="44"/>
    </location>
</feature>
<gene>
    <name evidence="2" type="ORF">B2J93_7244</name>
</gene>
<evidence type="ECO:0000313" key="3">
    <source>
        <dbReference type="Proteomes" id="UP000242519"/>
    </source>
</evidence>
<feature type="compositionally biased region" description="Polar residues" evidence="1">
    <location>
        <begin position="13"/>
        <end position="26"/>
    </location>
</feature>
<dbReference type="EMBL" id="MZNU01000168">
    <property type="protein sequence ID" value="OWP03757.1"/>
    <property type="molecule type" value="Genomic_DNA"/>
</dbReference>
<dbReference type="OrthoDB" id="5403157at2759"/>
<sequence>MAARSFKPASFLAFNSSRNPRPTFTRSGSSSSSSTPSEESPGSMSREERRGERCTTPVNAPSVPPPLETPGRKRSQPIAIEMPARGTAAYTPLSARGDLPGGYFPNHEENIRNYRPHPFTNHFSSSPDSPMMSPAFSPSSETTPRMPTAFAVPPAFSPAVPDNLRIPRGKYHPSNYKPPASTGAPTATPTPRAAAHPHLSLPLSTSNKRRDRPDRPHHDRKSSEVKRQLQQYQRDMIAQAREAAATMRAKNRERAPISPRLLPLGSPGPITPFALEEADGYIVAGSSELRKENERQIKMLLSKPFDQHGSPVGRA</sequence>
<evidence type="ECO:0000313" key="2">
    <source>
        <dbReference type="EMBL" id="OWP03757.1"/>
    </source>
</evidence>
<keyword evidence="3" id="KW-1185">Reference proteome</keyword>
<feature type="compositionally biased region" description="Low complexity" evidence="1">
    <location>
        <begin position="149"/>
        <end position="161"/>
    </location>
</feature>
<accession>A0A218Z6R8</accession>
<dbReference type="AlphaFoldDB" id="A0A218Z6R8"/>
<feature type="region of interest" description="Disordered" evidence="1">
    <location>
        <begin position="1"/>
        <end position="230"/>
    </location>
</feature>
<feature type="compositionally biased region" description="Low complexity" evidence="1">
    <location>
        <begin position="123"/>
        <end position="140"/>
    </location>
</feature>